<protein>
    <recommendedName>
        <fullName evidence="5">MH1 domain-containing protein</fullName>
    </recommendedName>
</protein>
<evidence type="ECO:0000256" key="2">
    <source>
        <dbReference type="ARBA" id="ARBA00023015"/>
    </source>
</evidence>
<gene>
    <name evidence="6" type="ORF">PR048_010806</name>
</gene>
<evidence type="ECO:0000256" key="1">
    <source>
        <dbReference type="ARBA" id="ARBA00004123"/>
    </source>
</evidence>
<dbReference type="InterPro" id="IPR036578">
    <property type="entry name" value="SMAD_MH1_sf"/>
</dbReference>
<evidence type="ECO:0000256" key="3">
    <source>
        <dbReference type="ARBA" id="ARBA00023163"/>
    </source>
</evidence>
<feature type="domain" description="MH1" evidence="5">
    <location>
        <begin position="5"/>
        <end position="120"/>
    </location>
</feature>
<dbReference type="EMBL" id="JARBHB010000003">
    <property type="protein sequence ID" value="KAJ8891290.1"/>
    <property type="molecule type" value="Genomic_DNA"/>
</dbReference>
<proteinExistence type="predicted"/>
<evidence type="ECO:0000313" key="6">
    <source>
        <dbReference type="EMBL" id="KAJ8891290.1"/>
    </source>
</evidence>
<name>A0ABQ9I3S0_9NEOP</name>
<dbReference type="SUPFAM" id="SSF56366">
    <property type="entry name" value="SMAD MH1 domain"/>
    <property type="match status" value="1"/>
</dbReference>
<evidence type="ECO:0000313" key="7">
    <source>
        <dbReference type="Proteomes" id="UP001159363"/>
    </source>
</evidence>
<dbReference type="PROSITE" id="PS51075">
    <property type="entry name" value="MH1"/>
    <property type="match status" value="1"/>
</dbReference>
<dbReference type="InterPro" id="IPR003619">
    <property type="entry name" value="MAD_homology1_Dwarfin-type"/>
</dbReference>
<dbReference type="Gene3D" id="3.90.520.10">
    <property type="entry name" value="SMAD MH1 domain"/>
    <property type="match status" value="1"/>
</dbReference>
<comment type="caution">
    <text evidence="6">The sequence shown here is derived from an EMBL/GenBank/DDBJ whole genome shotgun (WGS) entry which is preliminary data.</text>
</comment>
<dbReference type="SMART" id="SM00523">
    <property type="entry name" value="DWA"/>
    <property type="match status" value="1"/>
</dbReference>
<dbReference type="PANTHER" id="PTHR13703">
    <property type="entry name" value="SMAD"/>
    <property type="match status" value="1"/>
</dbReference>
<reference evidence="6 7" key="1">
    <citation type="submission" date="2023-02" db="EMBL/GenBank/DDBJ databases">
        <title>LHISI_Scaffold_Assembly.</title>
        <authorList>
            <person name="Stuart O.P."/>
            <person name="Cleave R."/>
            <person name="Magrath M.J.L."/>
            <person name="Mikheyev A.S."/>
        </authorList>
    </citation>
    <scope>NUCLEOTIDE SEQUENCE [LARGE SCALE GENOMIC DNA]</scope>
    <source>
        <strain evidence="6">Daus_M_001</strain>
        <tissue evidence="6">Leg muscle</tissue>
    </source>
</reference>
<keyword evidence="4" id="KW-0539">Nucleus</keyword>
<dbReference type="Pfam" id="PF03165">
    <property type="entry name" value="MH1"/>
    <property type="match status" value="1"/>
</dbReference>
<dbReference type="InterPro" id="IPR013019">
    <property type="entry name" value="MAD_homology_MH1"/>
</dbReference>
<accession>A0ABQ9I3S0</accession>
<keyword evidence="3" id="KW-0804">Transcription</keyword>
<dbReference type="PANTHER" id="PTHR13703:SF54">
    <property type="entry name" value="MOTHERS AGAINST DECAPENTAPLEGIC HOMOLOG"/>
    <property type="match status" value="1"/>
</dbReference>
<comment type="subcellular location">
    <subcellularLocation>
        <location evidence="1">Nucleus</location>
    </subcellularLocation>
</comment>
<organism evidence="6 7">
    <name type="scientific">Dryococelus australis</name>
    <dbReference type="NCBI Taxonomy" id="614101"/>
    <lineage>
        <taxon>Eukaryota</taxon>
        <taxon>Metazoa</taxon>
        <taxon>Ecdysozoa</taxon>
        <taxon>Arthropoda</taxon>
        <taxon>Hexapoda</taxon>
        <taxon>Insecta</taxon>
        <taxon>Pterygota</taxon>
        <taxon>Neoptera</taxon>
        <taxon>Polyneoptera</taxon>
        <taxon>Phasmatodea</taxon>
        <taxon>Verophasmatodea</taxon>
        <taxon>Anareolatae</taxon>
        <taxon>Phasmatidae</taxon>
        <taxon>Eurycanthinae</taxon>
        <taxon>Dryococelus</taxon>
    </lineage>
</organism>
<dbReference type="Proteomes" id="UP001159363">
    <property type="component" value="Chromosome 3"/>
</dbReference>
<dbReference type="CDD" id="cd10489">
    <property type="entry name" value="MH1_SMAD_6_7"/>
    <property type="match status" value="1"/>
</dbReference>
<evidence type="ECO:0000259" key="5">
    <source>
        <dbReference type="PROSITE" id="PS51075"/>
    </source>
</evidence>
<keyword evidence="2" id="KW-0805">Transcription regulation</keyword>
<evidence type="ECO:0000256" key="4">
    <source>
        <dbReference type="ARBA" id="ARBA00023242"/>
    </source>
</evidence>
<keyword evidence="7" id="KW-1185">Reference proteome</keyword>
<sequence>MFMFRSRRTALARRVWKARVGGHEGAAAEVRALLKRLKEGELEALVAAVESRGADLSGCVVLPRDPPLDPLLLCCQAWRWPDLKLPCELKRLPACRSTKDPLYVCCNPYHWSRLCKPGKTSLVKCQCACQLACATRAVKAVLQLLCTCFITRDM</sequence>
<dbReference type="InterPro" id="IPR013790">
    <property type="entry name" value="Dwarfin"/>
</dbReference>